<protein>
    <submittedName>
        <fullName evidence="3">Uncharacterized protein</fullName>
    </submittedName>
</protein>
<gene>
    <name evidence="3" type="ORF">EDD41_1519</name>
</gene>
<dbReference type="AlphaFoldDB" id="A0A3N1ZTY6"/>
<keyword evidence="2" id="KW-0812">Transmembrane</keyword>
<evidence type="ECO:0000313" key="4">
    <source>
        <dbReference type="Proteomes" id="UP000275749"/>
    </source>
</evidence>
<reference evidence="3 4" key="1">
    <citation type="submission" date="2018-11" db="EMBL/GenBank/DDBJ databases">
        <title>Sequencing the genomes of 1000 actinobacteria strains.</title>
        <authorList>
            <person name="Klenk H.-P."/>
        </authorList>
    </citation>
    <scope>NUCLEOTIDE SEQUENCE [LARGE SCALE GENOMIC DNA]</scope>
    <source>
        <strain evidence="3 4">DSM 10546</strain>
    </source>
</reference>
<evidence type="ECO:0000256" key="1">
    <source>
        <dbReference type="SAM" id="Coils"/>
    </source>
</evidence>
<keyword evidence="2" id="KW-1133">Transmembrane helix</keyword>
<accession>A0A3N1ZTY6</accession>
<sequence length="201" mass="21996">MRPTLADVAAKNQTQTSPARRRTFILLCVGSVLAVGCAFGPEWLVRVGLGVALLTAVASVWMTWREMDRMVLQHMGELKALRDEAREAAHAHHVEMMATIARFTKRQEAYQAQIAEATAEIERLTADVAAVSLDAEAKQTRISALNKIVSDLEKQLSAAEDEVVLAQHVMSLPRRGAGRRTLDVSNIPLVYPSEAGALRQA</sequence>
<keyword evidence="1" id="KW-0175">Coiled coil</keyword>
<feature type="coiled-coil region" evidence="1">
    <location>
        <begin position="100"/>
        <end position="169"/>
    </location>
</feature>
<dbReference type="Gene3D" id="1.20.5.340">
    <property type="match status" value="1"/>
</dbReference>
<dbReference type="EMBL" id="RKHG01000001">
    <property type="protein sequence ID" value="ROR54320.1"/>
    <property type="molecule type" value="Genomic_DNA"/>
</dbReference>
<comment type="caution">
    <text evidence="3">The sequence shown here is derived from an EMBL/GenBank/DDBJ whole genome shotgun (WGS) entry which is preliminary data.</text>
</comment>
<keyword evidence="2" id="KW-0472">Membrane</keyword>
<proteinExistence type="predicted"/>
<organism evidence="3 4">
    <name type="scientific">Luteococcus japonicus</name>
    <dbReference type="NCBI Taxonomy" id="33984"/>
    <lineage>
        <taxon>Bacteria</taxon>
        <taxon>Bacillati</taxon>
        <taxon>Actinomycetota</taxon>
        <taxon>Actinomycetes</taxon>
        <taxon>Propionibacteriales</taxon>
        <taxon>Propionibacteriaceae</taxon>
        <taxon>Luteococcus</taxon>
    </lineage>
</organism>
<evidence type="ECO:0000313" key="3">
    <source>
        <dbReference type="EMBL" id="ROR54320.1"/>
    </source>
</evidence>
<feature type="transmembrane region" description="Helical" evidence="2">
    <location>
        <begin position="23"/>
        <end position="41"/>
    </location>
</feature>
<dbReference type="Proteomes" id="UP000275749">
    <property type="component" value="Unassembled WGS sequence"/>
</dbReference>
<evidence type="ECO:0000256" key="2">
    <source>
        <dbReference type="SAM" id="Phobius"/>
    </source>
</evidence>
<name>A0A3N1ZTY6_9ACTN</name>